<dbReference type="SUPFAM" id="SSF49503">
    <property type="entry name" value="Cupredoxins"/>
    <property type="match status" value="3"/>
</dbReference>
<gene>
    <name evidence="8" type="ORF">Nepgr_031513</name>
</gene>
<keyword evidence="4" id="KW-0732">Signal</keyword>
<feature type="domain" description="Plastocyanin-like" evidence="5">
    <location>
        <begin position="162"/>
        <end position="315"/>
    </location>
</feature>
<keyword evidence="3" id="KW-0472">Membrane</keyword>
<feature type="transmembrane region" description="Helical" evidence="3">
    <location>
        <begin position="572"/>
        <end position="590"/>
    </location>
</feature>
<evidence type="ECO:0000256" key="3">
    <source>
        <dbReference type="SAM" id="Phobius"/>
    </source>
</evidence>
<dbReference type="FunFam" id="2.60.40.420:FF:000012">
    <property type="entry name" value="Monocopper oxidase-like protein"/>
    <property type="match status" value="1"/>
</dbReference>
<dbReference type="Proteomes" id="UP001279734">
    <property type="component" value="Unassembled WGS sequence"/>
</dbReference>
<keyword evidence="9" id="KW-1185">Reference proteome</keyword>
<feature type="signal peptide" evidence="4">
    <location>
        <begin position="1"/>
        <end position="24"/>
    </location>
</feature>
<dbReference type="Pfam" id="PF00394">
    <property type="entry name" value="Cu-oxidase"/>
    <property type="match status" value="1"/>
</dbReference>
<feature type="domain" description="Plastocyanin-like" evidence="6">
    <location>
        <begin position="399"/>
        <end position="535"/>
    </location>
</feature>
<organism evidence="8 9">
    <name type="scientific">Nepenthes gracilis</name>
    <name type="common">Slender pitcher plant</name>
    <dbReference type="NCBI Taxonomy" id="150966"/>
    <lineage>
        <taxon>Eukaryota</taxon>
        <taxon>Viridiplantae</taxon>
        <taxon>Streptophyta</taxon>
        <taxon>Embryophyta</taxon>
        <taxon>Tracheophyta</taxon>
        <taxon>Spermatophyta</taxon>
        <taxon>Magnoliopsida</taxon>
        <taxon>eudicotyledons</taxon>
        <taxon>Gunneridae</taxon>
        <taxon>Pentapetalae</taxon>
        <taxon>Caryophyllales</taxon>
        <taxon>Nepenthaceae</taxon>
        <taxon>Nepenthes</taxon>
    </lineage>
</organism>
<dbReference type="GO" id="GO:0005507">
    <property type="term" value="F:copper ion binding"/>
    <property type="evidence" value="ECO:0007669"/>
    <property type="project" value="InterPro"/>
</dbReference>
<evidence type="ECO:0000256" key="2">
    <source>
        <dbReference type="ARBA" id="ARBA00023180"/>
    </source>
</evidence>
<dbReference type="InterPro" id="IPR008972">
    <property type="entry name" value="Cupredoxin"/>
</dbReference>
<keyword evidence="3" id="KW-0812">Transmembrane</keyword>
<evidence type="ECO:0000259" key="5">
    <source>
        <dbReference type="Pfam" id="PF00394"/>
    </source>
</evidence>
<comment type="similarity">
    <text evidence="1">Belongs to the multicopper oxidase family.</text>
</comment>
<dbReference type="InterPro" id="IPR011707">
    <property type="entry name" value="Cu-oxidase-like_N"/>
</dbReference>
<feature type="domain" description="Plastocyanin-like" evidence="7">
    <location>
        <begin position="36"/>
        <end position="148"/>
    </location>
</feature>
<dbReference type="Pfam" id="PF07732">
    <property type="entry name" value="Cu-oxidase_3"/>
    <property type="match status" value="1"/>
</dbReference>
<dbReference type="Gene3D" id="2.60.40.420">
    <property type="entry name" value="Cupredoxins - blue copper proteins"/>
    <property type="match status" value="3"/>
</dbReference>
<evidence type="ECO:0000313" key="9">
    <source>
        <dbReference type="Proteomes" id="UP001279734"/>
    </source>
</evidence>
<dbReference type="InterPro" id="IPR001117">
    <property type="entry name" value="Cu-oxidase_2nd"/>
</dbReference>
<dbReference type="InterPro" id="IPR011706">
    <property type="entry name" value="Cu-oxidase_C"/>
</dbReference>
<comment type="caution">
    <text evidence="8">The sequence shown here is derived from an EMBL/GenBank/DDBJ whole genome shotgun (WGS) entry which is preliminary data.</text>
</comment>
<dbReference type="GO" id="GO:0005886">
    <property type="term" value="C:plasma membrane"/>
    <property type="evidence" value="ECO:0007669"/>
    <property type="project" value="TreeGrafter"/>
</dbReference>
<keyword evidence="3" id="KW-1133">Transmembrane helix</keyword>
<dbReference type="InterPro" id="IPR045087">
    <property type="entry name" value="Cu-oxidase_fam"/>
</dbReference>
<evidence type="ECO:0000259" key="6">
    <source>
        <dbReference type="Pfam" id="PF07731"/>
    </source>
</evidence>
<accession>A0AAD3Y6X2</accession>
<dbReference type="PANTHER" id="PTHR11709">
    <property type="entry name" value="MULTI-COPPER OXIDASE"/>
    <property type="match status" value="1"/>
</dbReference>
<dbReference type="EMBL" id="BSYO01000036">
    <property type="protein sequence ID" value="GMH29670.1"/>
    <property type="molecule type" value="Genomic_DNA"/>
</dbReference>
<dbReference type="PANTHER" id="PTHR11709:SF270">
    <property type="entry name" value="MONOCOPPER OXIDASE-LIKE PROTEIN SKS1"/>
    <property type="match status" value="1"/>
</dbReference>
<dbReference type="Pfam" id="PF07731">
    <property type="entry name" value="Cu-oxidase_2"/>
    <property type="match status" value="1"/>
</dbReference>
<protein>
    <recommendedName>
        <fullName evidence="10">Monocopper oxidase-like protein SKS1</fullName>
    </recommendedName>
</protein>
<dbReference type="GO" id="GO:0016491">
    <property type="term" value="F:oxidoreductase activity"/>
    <property type="evidence" value="ECO:0007669"/>
    <property type="project" value="InterPro"/>
</dbReference>
<keyword evidence="2" id="KW-0325">Glycoprotein</keyword>
<evidence type="ECO:0000256" key="1">
    <source>
        <dbReference type="ARBA" id="ARBA00010609"/>
    </source>
</evidence>
<proteinExistence type="inferred from homology"/>
<sequence length="591" mass="66413">MAFSRLFLLGFVYATALLPILCFAADPSASYELTFSYETLSPLGVPQQVIVVNGEFPGPLINVTTNFNVDVNVINKLDEDLLVNWLGIQMRHNSWQDGVLGTNCPIPSTWNFTYHFQVKDQIGSFFYFPSINFQRASGGYGPIIINNRDIIPLPFDAPYGNIVIMIGDWYTRNHTALRAALDAGEDLGMPDGVLINGMGPYQYNATLVPDGIKYQTFDVEPGKTYRIRVHNIGISTSLNFRIQNHNLLLAETEGHYTVQQNYSSFDIHVGQSYSFLVTMDQNASTDYYIVASARFVNESLWQRVTGVAILHYSNSKGKAAGPLPDPPNDLFDKSWSLNQAKSVRQNGSASGARPNPQGSFHYGSINVSQIYNLQSLPPTVINGKLHSTLNGISFVNPDTPIRLADLYNVKGDYKLDFPSDPLTGRPLRDRSIINGTYKGFAEIIFQNNDTVMQSFHIDGFSFYVVGMDYGIWTNDSRNQYNKWDAISRCTIQVFPGGWTAVFVYLDNEGAWNIRTENLDRWYLGQETYIRIINPDDKTTELSPPENVLFCGALKSKQKEQQHNGAMSMHQNFQLFVFTLLVLILATIFITN</sequence>
<name>A0AAD3Y6X2_NEPGR</name>
<evidence type="ECO:0000259" key="7">
    <source>
        <dbReference type="Pfam" id="PF07732"/>
    </source>
</evidence>
<dbReference type="FunFam" id="2.60.40.420:FF:000016">
    <property type="entry name" value="Monocopper oxidase-like protein"/>
    <property type="match status" value="1"/>
</dbReference>
<evidence type="ECO:0000313" key="8">
    <source>
        <dbReference type="EMBL" id="GMH29670.1"/>
    </source>
</evidence>
<reference evidence="8" key="1">
    <citation type="submission" date="2023-05" db="EMBL/GenBank/DDBJ databases">
        <title>Nepenthes gracilis genome sequencing.</title>
        <authorList>
            <person name="Fukushima K."/>
        </authorList>
    </citation>
    <scope>NUCLEOTIDE SEQUENCE</scope>
    <source>
        <strain evidence="8">SING2019-196</strain>
    </source>
</reference>
<evidence type="ECO:0000256" key="4">
    <source>
        <dbReference type="SAM" id="SignalP"/>
    </source>
</evidence>
<dbReference type="AlphaFoldDB" id="A0AAD3Y6X2"/>
<feature type="chain" id="PRO_5041922813" description="Monocopper oxidase-like protein SKS1" evidence="4">
    <location>
        <begin position="25"/>
        <end position="591"/>
    </location>
</feature>
<evidence type="ECO:0008006" key="10">
    <source>
        <dbReference type="Google" id="ProtNLM"/>
    </source>
</evidence>